<sequence length="70" mass="7105">MARGDGGERRRRVWAAPADGDGGADGGGDGDADGEGRDGGGLVASRPSLHLLARSVKTEDVVWFNPGAKT</sequence>
<feature type="region of interest" description="Disordered" evidence="1">
    <location>
        <begin position="1"/>
        <end position="43"/>
    </location>
</feature>
<evidence type="ECO:0000256" key="1">
    <source>
        <dbReference type="SAM" id="MobiDB-lite"/>
    </source>
</evidence>
<reference evidence="2" key="1">
    <citation type="journal article" date="2005" name="BMC Biol.">
        <title>The sequence of rice chromosomes 11 and 12, rich in disease resistance genes and recent gene duplications.</title>
        <authorList>
            <consortium name="The rice chromosomes 11 and 12 sequencing consortia"/>
        </authorList>
    </citation>
    <scope>NUCLEOTIDE SEQUENCE [LARGE SCALE GENOMIC DNA]</scope>
</reference>
<dbReference type="AlphaFoldDB" id="Q2RAS3"/>
<reference evidence="2" key="2">
    <citation type="submission" date="2005-04" db="EMBL/GenBank/DDBJ databases">
        <authorList>
            <person name="Buell C.R."/>
            <person name="Wing R.A."/>
            <person name="McCombie W.A."/>
            <person name="Ouyang S."/>
        </authorList>
    </citation>
    <scope>NUCLEOTIDE SEQUENCE</scope>
</reference>
<organism evidence="2">
    <name type="scientific">Oryza sativa subsp. japonica</name>
    <name type="common">Rice</name>
    <dbReference type="NCBI Taxonomy" id="39947"/>
    <lineage>
        <taxon>Eukaryota</taxon>
        <taxon>Viridiplantae</taxon>
        <taxon>Streptophyta</taxon>
        <taxon>Embryophyta</taxon>
        <taxon>Tracheophyta</taxon>
        <taxon>Spermatophyta</taxon>
        <taxon>Magnoliopsida</taxon>
        <taxon>Liliopsida</taxon>
        <taxon>Poales</taxon>
        <taxon>Poaceae</taxon>
        <taxon>BOP clade</taxon>
        <taxon>Oryzoideae</taxon>
        <taxon>Oryzeae</taxon>
        <taxon>Oryzinae</taxon>
        <taxon>Oryza</taxon>
        <taxon>Oryza sativa</taxon>
    </lineage>
</organism>
<dbReference type="EMBL" id="DP000010">
    <property type="protein sequence ID" value="ABA91395.1"/>
    <property type="molecule type" value="Genomic_DNA"/>
</dbReference>
<proteinExistence type="predicted"/>
<reference evidence="2" key="3">
    <citation type="submission" date="2006-01" db="EMBL/GenBank/DDBJ databases">
        <authorList>
            <person name="Buell R."/>
        </authorList>
    </citation>
    <scope>NUCLEOTIDE SEQUENCE</scope>
</reference>
<accession>Q2RAS3</accession>
<evidence type="ECO:0000313" key="2">
    <source>
        <dbReference type="EMBL" id="ABA91395.1"/>
    </source>
</evidence>
<gene>
    <name evidence="2" type="ordered locus">LOC_Os11g04430</name>
</gene>
<name>Q2RAS3_ORYSJ</name>
<protein>
    <submittedName>
        <fullName evidence="2">Uncharacterized protein</fullName>
    </submittedName>
</protein>